<dbReference type="OrthoDB" id="248120at2759"/>
<dbReference type="GO" id="GO:0005737">
    <property type="term" value="C:cytoplasm"/>
    <property type="evidence" value="ECO:0007669"/>
    <property type="project" value="TreeGrafter"/>
</dbReference>
<dbReference type="InterPro" id="IPR002777">
    <property type="entry name" value="PFD_beta-like"/>
</dbReference>
<comment type="similarity">
    <text evidence="1">Belongs to the prefoldin subunit beta family.</text>
</comment>
<keyword evidence="3" id="KW-0175">Coiled coil</keyword>
<dbReference type="GO" id="GO:0016272">
    <property type="term" value="C:prefoldin complex"/>
    <property type="evidence" value="ECO:0007669"/>
    <property type="project" value="InterPro"/>
</dbReference>
<dbReference type="FunFam" id="1.10.287.370:FF:000003">
    <property type="entry name" value="Prefoldin subunit 6"/>
    <property type="match status" value="1"/>
</dbReference>
<keyword evidence="2" id="KW-0143">Chaperone</keyword>
<keyword evidence="5" id="KW-1185">Reference proteome</keyword>
<organism evidence="4 5">
    <name type="scientific">Choiromyces venosus 120613-1</name>
    <dbReference type="NCBI Taxonomy" id="1336337"/>
    <lineage>
        <taxon>Eukaryota</taxon>
        <taxon>Fungi</taxon>
        <taxon>Dikarya</taxon>
        <taxon>Ascomycota</taxon>
        <taxon>Pezizomycotina</taxon>
        <taxon>Pezizomycetes</taxon>
        <taxon>Pezizales</taxon>
        <taxon>Tuberaceae</taxon>
        <taxon>Choiromyces</taxon>
    </lineage>
</organism>
<accession>A0A3N4JPQ0</accession>
<dbReference type="Gene3D" id="1.10.287.370">
    <property type="match status" value="1"/>
</dbReference>
<dbReference type="GO" id="GO:0051131">
    <property type="term" value="P:chaperone-mediated protein complex assembly"/>
    <property type="evidence" value="ECO:0007669"/>
    <property type="project" value="TreeGrafter"/>
</dbReference>
<sequence>MSVQTLQDLTDEFQSLSKDMSTIVQARQKLDSQLQENKSVQKEFANLPSEANIYKLIGPVLVKQDKSEAVMNVDKRLEFITSEITRIEKQIADVQEKQEKKKMEIIQVQGQLQQGAQQQQAQVGV</sequence>
<evidence type="ECO:0000313" key="5">
    <source>
        <dbReference type="Proteomes" id="UP000276215"/>
    </source>
</evidence>
<name>A0A3N4JPQ0_9PEZI</name>
<dbReference type="AlphaFoldDB" id="A0A3N4JPQ0"/>
<gene>
    <name evidence="4" type="ORF">L873DRAFT_1807870</name>
</gene>
<evidence type="ECO:0000256" key="3">
    <source>
        <dbReference type="SAM" id="Coils"/>
    </source>
</evidence>
<proteinExistence type="inferred from homology"/>
<evidence type="ECO:0000256" key="1">
    <source>
        <dbReference type="ARBA" id="ARBA00008045"/>
    </source>
</evidence>
<protein>
    <submittedName>
        <fullName evidence="4">Prefoldin beta-like protein</fullName>
    </submittedName>
</protein>
<dbReference type="Pfam" id="PF01920">
    <property type="entry name" value="Prefoldin_2"/>
    <property type="match status" value="1"/>
</dbReference>
<evidence type="ECO:0000256" key="2">
    <source>
        <dbReference type="ARBA" id="ARBA00023186"/>
    </source>
</evidence>
<dbReference type="SUPFAM" id="SSF46579">
    <property type="entry name" value="Prefoldin"/>
    <property type="match status" value="1"/>
</dbReference>
<dbReference type="CDD" id="cd23161">
    <property type="entry name" value="Prefoldin_6"/>
    <property type="match status" value="1"/>
</dbReference>
<dbReference type="PANTHER" id="PTHR21431:SF0">
    <property type="entry name" value="PREFOLDIN SUBUNIT 6"/>
    <property type="match status" value="1"/>
</dbReference>
<dbReference type="GO" id="GO:0051087">
    <property type="term" value="F:protein-folding chaperone binding"/>
    <property type="evidence" value="ECO:0007669"/>
    <property type="project" value="TreeGrafter"/>
</dbReference>
<feature type="coiled-coil region" evidence="3">
    <location>
        <begin position="77"/>
        <end position="104"/>
    </location>
</feature>
<dbReference type="InterPro" id="IPR009053">
    <property type="entry name" value="Prefoldin"/>
</dbReference>
<dbReference type="STRING" id="1336337.A0A3N4JPQ0"/>
<reference evidence="4 5" key="1">
    <citation type="journal article" date="2018" name="Nat. Ecol. Evol.">
        <title>Pezizomycetes genomes reveal the molecular basis of ectomycorrhizal truffle lifestyle.</title>
        <authorList>
            <person name="Murat C."/>
            <person name="Payen T."/>
            <person name="Noel B."/>
            <person name="Kuo A."/>
            <person name="Morin E."/>
            <person name="Chen J."/>
            <person name="Kohler A."/>
            <person name="Krizsan K."/>
            <person name="Balestrini R."/>
            <person name="Da Silva C."/>
            <person name="Montanini B."/>
            <person name="Hainaut M."/>
            <person name="Levati E."/>
            <person name="Barry K.W."/>
            <person name="Belfiori B."/>
            <person name="Cichocki N."/>
            <person name="Clum A."/>
            <person name="Dockter R.B."/>
            <person name="Fauchery L."/>
            <person name="Guy J."/>
            <person name="Iotti M."/>
            <person name="Le Tacon F."/>
            <person name="Lindquist E.A."/>
            <person name="Lipzen A."/>
            <person name="Malagnac F."/>
            <person name="Mello A."/>
            <person name="Molinier V."/>
            <person name="Miyauchi S."/>
            <person name="Poulain J."/>
            <person name="Riccioni C."/>
            <person name="Rubini A."/>
            <person name="Sitrit Y."/>
            <person name="Splivallo R."/>
            <person name="Traeger S."/>
            <person name="Wang M."/>
            <person name="Zifcakova L."/>
            <person name="Wipf D."/>
            <person name="Zambonelli A."/>
            <person name="Paolocci F."/>
            <person name="Nowrousian M."/>
            <person name="Ottonello S."/>
            <person name="Baldrian P."/>
            <person name="Spatafora J.W."/>
            <person name="Henrissat B."/>
            <person name="Nagy L.G."/>
            <person name="Aury J.M."/>
            <person name="Wincker P."/>
            <person name="Grigoriev I.V."/>
            <person name="Bonfante P."/>
            <person name="Martin F.M."/>
        </authorList>
    </citation>
    <scope>NUCLEOTIDE SEQUENCE [LARGE SCALE GENOMIC DNA]</scope>
    <source>
        <strain evidence="4 5">120613-1</strain>
    </source>
</reference>
<evidence type="ECO:0000313" key="4">
    <source>
        <dbReference type="EMBL" id="RPA98791.1"/>
    </source>
</evidence>
<dbReference type="Proteomes" id="UP000276215">
    <property type="component" value="Unassembled WGS sequence"/>
</dbReference>
<dbReference type="EMBL" id="ML120393">
    <property type="protein sequence ID" value="RPA98791.1"/>
    <property type="molecule type" value="Genomic_DNA"/>
</dbReference>
<dbReference type="GO" id="GO:0051082">
    <property type="term" value="F:unfolded protein binding"/>
    <property type="evidence" value="ECO:0007669"/>
    <property type="project" value="InterPro"/>
</dbReference>
<dbReference type="GO" id="GO:0006457">
    <property type="term" value="P:protein folding"/>
    <property type="evidence" value="ECO:0007669"/>
    <property type="project" value="InterPro"/>
</dbReference>
<dbReference type="PANTHER" id="PTHR21431">
    <property type="entry name" value="PREFOLDIN SUBUNIT 6"/>
    <property type="match status" value="1"/>
</dbReference>